<proteinExistence type="predicted"/>
<comment type="caution">
    <text evidence="1">The sequence shown here is derived from an EMBL/GenBank/DDBJ whole genome shotgun (WGS) entry which is preliminary data.</text>
</comment>
<accession>A0A554VDZ5</accession>
<evidence type="ECO:0000313" key="1">
    <source>
        <dbReference type="EMBL" id="TSE05218.1"/>
    </source>
</evidence>
<sequence>MQRRYQLLVHRPLIFQEGTEALEKELTQAIELLNRVTEIKQEKKQHKLTVGELHKILNENYERPI</sequence>
<name>A0A554VDZ5_9FLAO</name>
<protein>
    <submittedName>
        <fullName evidence="1">Uncharacterized protein</fullName>
    </submittedName>
</protein>
<dbReference type="RefSeq" id="WP_143918143.1">
    <property type="nucleotide sequence ID" value="NZ_VLNR01000064.1"/>
</dbReference>
<dbReference type="EMBL" id="VLNR01000064">
    <property type="protein sequence ID" value="TSE05218.1"/>
    <property type="molecule type" value="Genomic_DNA"/>
</dbReference>
<organism evidence="1 2">
    <name type="scientific">Aquimarina algiphila</name>
    <dbReference type="NCBI Taxonomy" id="2047982"/>
    <lineage>
        <taxon>Bacteria</taxon>
        <taxon>Pseudomonadati</taxon>
        <taxon>Bacteroidota</taxon>
        <taxon>Flavobacteriia</taxon>
        <taxon>Flavobacteriales</taxon>
        <taxon>Flavobacteriaceae</taxon>
        <taxon>Aquimarina</taxon>
    </lineage>
</organism>
<evidence type="ECO:0000313" key="2">
    <source>
        <dbReference type="Proteomes" id="UP000318833"/>
    </source>
</evidence>
<dbReference type="Proteomes" id="UP000318833">
    <property type="component" value="Unassembled WGS sequence"/>
</dbReference>
<gene>
    <name evidence="1" type="ORF">FOF46_23430</name>
</gene>
<keyword evidence="2" id="KW-1185">Reference proteome</keyword>
<reference evidence="1 2" key="1">
    <citation type="submission" date="2019-07" db="EMBL/GenBank/DDBJ databases">
        <title>The draft genome sequence of Aquimarina algiphila M91.</title>
        <authorList>
            <person name="Meng X."/>
        </authorList>
    </citation>
    <scope>NUCLEOTIDE SEQUENCE [LARGE SCALE GENOMIC DNA]</scope>
    <source>
        <strain evidence="1 2">M91</strain>
    </source>
</reference>
<dbReference type="AlphaFoldDB" id="A0A554VDZ5"/>